<dbReference type="InterPro" id="IPR052560">
    <property type="entry name" value="RdDP_mobile_element"/>
</dbReference>
<sequence>MYKKLPNKAIMFMTSLFNSLLRLGHFPDNWKKAIIILIKKPGKDKSDPDSYRPISLLTSLSKIFEKVILSRLQNYLNCTDTIPKFQFGFKAHHSTTQQLMRITEHISNSYEKHCHTGAVFVDISKAFDKVWHHGLLYKLKIINTPYYLLNSLTSFLSNRQFSVKINDNFSSFQPIVAGVPQGSILGPTLFNIYTSDIPQSLHTNIALFADDTVIYSESRNPEAISVHLQNHLNTLSAWCKNWKISINPSKSVSVLFSLRRNPTPPPLIFNHEPISWKPSVKYLGVTLDKRLTWWPHLSTKLQQAYQRLGMLFPILNRKSSLQKNLSLLIYKQVLRPLITYACPVWGNCAQTHLKKLQIFQNKVLRTITNAPWFVRNSSIHKDLKISTIQDHIKLTAVSFFESIHRSTGSMHYHINTRPPPQRRLKRGRPHDLIPQDTI</sequence>
<dbReference type="OrthoDB" id="6630579at2759"/>
<dbReference type="PANTHER" id="PTHR36688">
    <property type="entry name" value="ENDO/EXONUCLEASE/PHOSPHATASE DOMAIN-CONTAINING PROTEIN"/>
    <property type="match status" value="1"/>
</dbReference>
<dbReference type="CDD" id="cd01650">
    <property type="entry name" value="RT_nLTR_like"/>
    <property type="match status" value="1"/>
</dbReference>
<keyword evidence="3" id="KW-0808">Transferase</keyword>
<dbReference type="InterPro" id="IPR043128">
    <property type="entry name" value="Rev_trsase/Diguanyl_cyclase"/>
</dbReference>
<accession>A0A2S2Q823</accession>
<reference evidence="3" key="1">
    <citation type="submission" date="2018-04" db="EMBL/GenBank/DDBJ databases">
        <title>Transcriptome assembly of Sipha flava.</title>
        <authorList>
            <person name="Scully E.D."/>
            <person name="Geib S.M."/>
            <person name="Palmer N.A."/>
            <person name="Koch K."/>
            <person name="Bradshaw J."/>
            <person name="Heng-Moss T."/>
            <person name="Sarath G."/>
        </authorList>
    </citation>
    <scope>NUCLEOTIDE SEQUENCE</scope>
</reference>
<dbReference type="PANTHER" id="PTHR36688:SF1">
    <property type="entry name" value="ENDONUCLEASE_EXONUCLEASE_PHOSPHATASE DOMAIN-CONTAINING PROTEIN"/>
    <property type="match status" value="1"/>
</dbReference>
<dbReference type="Gene3D" id="3.30.70.270">
    <property type="match status" value="1"/>
</dbReference>
<evidence type="ECO:0000259" key="2">
    <source>
        <dbReference type="PROSITE" id="PS50878"/>
    </source>
</evidence>
<dbReference type="SUPFAM" id="SSF56672">
    <property type="entry name" value="DNA/RNA polymerases"/>
    <property type="match status" value="1"/>
</dbReference>
<evidence type="ECO:0000256" key="1">
    <source>
        <dbReference type="SAM" id="MobiDB-lite"/>
    </source>
</evidence>
<dbReference type="GO" id="GO:0003964">
    <property type="term" value="F:RNA-directed DNA polymerase activity"/>
    <property type="evidence" value="ECO:0007669"/>
    <property type="project" value="UniProtKB-KW"/>
</dbReference>
<feature type="domain" description="Reverse transcriptase" evidence="2">
    <location>
        <begin position="19"/>
        <end position="287"/>
    </location>
</feature>
<protein>
    <submittedName>
        <fullName evidence="3">Putative RNA-directed DNA polymerase</fullName>
    </submittedName>
</protein>
<dbReference type="AlphaFoldDB" id="A0A2S2Q823"/>
<dbReference type="InterPro" id="IPR043502">
    <property type="entry name" value="DNA/RNA_pol_sf"/>
</dbReference>
<evidence type="ECO:0000313" key="3">
    <source>
        <dbReference type="EMBL" id="MBY73888.1"/>
    </source>
</evidence>
<dbReference type="InterPro" id="IPR000477">
    <property type="entry name" value="RT_dom"/>
</dbReference>
<keyword evidence="3" id="KW-0548">Nucleotidyltransferase</keyword>
<name>A0A2S2Q823_9HEMI</name>
<feature type="compositionally biased region" description="Basic and acidic residues" evidence="1">
    <location>
        <begin position="429"/>
        <end position="438"/>
    </location>
</feature>
<dbReference type="PROSITE" id="PS50878">
    <property type="entry name" value="RT_POL"/>
    <property type="match status" value="1"/>
</dbReference>
<gene>
    <name evidence="3" type="ORF">g.91364</name>
</gene>
<dbReference type="EMBL" id="GGMS01004685">
    <property type="protein sequence ID" value="MBY73888.1"/>
    <property type="molecule type" value="Transcribed_RNA"/>
</dbReference>
<proteinExistence type="predicted"/>
<dbReference type="Pfam" id="PF00078">
    <property type="entry name" value="RVT_1"/>
    <property type="match status" value="1"/>
</dbReference>
<organism evidence="3">
    <name type="scientific">Sipha flava</name>
    <name type="common">yellow sugarcane aphid</name>
    <dbReference type="NCBI Taxonomy" id="143950"/>
    <lineage>
        <taxon>Eukaryota</taxon>
        <taxon>Metazoa</taxon>
        <taxon>Ecdysozoa</taxon>
        <taxon>Arthropoda</taxon>
        <taxon>Hexapoda</taxon>
        <taxon>Insecta</taxon>
        <taxon>Pterygota</taxon>
        <taxon>Neoptera</taxon>
        <taxon>Paraneoptera</taxon>
        <taxon>Hemiptera</taxon>
        <taxon>Sternorrhyncha</taxon>
        <taxon>Aphidomorpha</taxon>
        <taxon>Aphidoidea</taxon>
        <taxon>Aphididae</taxon>
        <taxon>Sipha</taxon>
    </lineage>
</organism>
<keyword evidence="3" id="KW-0695">RNA-directed DNA polymerase</keyword>
<feature type="region of interest" description="Disordered" evidence="1">
    <location>
        <begin position="410"/>
        <end position="438"/>
    </location>
</feature>